<organism evidence="2 3">
    <name type="scientific">Nocardioides marinus</name>
    <dbReference type="NCBI Taxonomy" id="374514"/>
    <lineage>
        <taxon>Bacteria</taxon>
        <taxon>Bacillati</taxon>
        <taxon>Actinomycetota</taxon>
        <taxon>Actinomycetes</taxon>
        <taxon>Propionibacteriales</taxon>
        <taxon>Nocardioidaceae</taxon>
        <taxon>Nocardioides</taxon>
    </lineage>
</organism>
<feature type="compositionally biased region" description="Polar residues" evidence="1">
    <location>
        <begin position="15"/>
        <end position="25"/>
    </location>
</feature>
<comment type="caution">
    <text evidence="2">The sequence shown here is derived from an EMBL/GenBank/DDBJ whole genome shotgun (WGS) entry which is preliminary data.</text>
</comment>
<evidence type="ECO:0000256" key="1">
    <source>
        <dbReference type="SAM" id="MobiDB-lite"/>
    </source>
</evidence>
<evidence type="ECO:0000313" key="2">
    <source>
        <dbReference type="EMBL" id="NYI11718.1"/>
    </source>
</evidence>
<dbReference type="Pfam" id="PF11066">
    <property type="entry name" value="DUF2867"/>
    <property type="match status" value="1"/>
</dbReference>
<keyword evidence="3" id="KW-1185">Reference proteome</keyword>
<protein>
    <recommendedName>
        <fullName evidence="4">DUF2867 domain-containing protein</fullName>
    </recommendedName>
</protein>
<dbReference type="EMBL" id="JACBZI010000001">
    <property type="protein sequence ID" value="NYI11718.1"/>
    <property type="molecule type" value="Genomic_DNA"/>
</dbReference>
<accession>A0A7Y9YGA8</accession>
<feature type="compositionally biased region" description="Low complexity" evidence="1">
    <location>
        <begin position="1"/>
        <end position="14"/>
    </location>
</feature>
<name>A0A7Y9YGA8_9ACTN</name>
<dbReference type="RefSeq" id="WP_179532373.1">
    <property type="nucleotide sequence ID" value="NZ_BAAAPP010000017.1"/>
</dbReference>
<dbReference type="AlphaFoldDB" id="A0A7Y9YGA8"/>
<gene>
    <name evidence="2" type="ORF">BKA05_003233</name>
</gene>
<proteinExistence type="predicted"/>
<feature type="region of interest" description="Disordered" evidence="1">
    <location>
        <begin position="1"/>
        <end position="27"/>
    </location>
</feature>
<reference evidence="2 3" key="1">
    <citation type="submission" date="2020-07" db="EMBL/GenBank/DDBJ databases">
        <title>Sequencing the genomes of 1000 actinobacteria strains.</title>
        <authorList>
            <person name="Klenk H.-P."/>
        </authorList>
    </citation>
    <scope>NUCLEOTIDE SEQUENCE [LARGE SCALE GENOMIC DNA]</scope>
    <source>
        <strain evidence="2 3">DSM 18248</strain>
    </source>
</reference>
<evidence type="ECO:0000313" key="3">
    <source>
        <dbReference type="Proteomes" id="UP000537326"/>
    </source>
</evidence>
<dbReference type="Proteomes" id="UP000537326">
    <property type="component" value="Unassembled WGS sequence"/>
</dbReference>
<sequence length="165" mass="17538">MGRPSLSLRLPRSLHTSGRGSTSPRSADEAWAVLAGAGPGRHWYADAAPFVVRGALDRLALGGGRRWPVPYGPLLRAGDRAGFWRVLAAGPTTTGHRLVLEAAVRAPGRVRLELRVDGRPDGCAVDLQITFEPEGLLGTAYLLADVGAREVVTTLVDARIRADLS</sequence>
<evidence type="ECO:0008006" key="4">
    <source>
        <dbReference type="Google" id="ProtNLM"/>
    </source>
</evidence>
<dbReference type="InterPro" id="IPR021295">
    <property type="entry name" value="DUF2867"/>
</dbReference>